<reference evidence="3 4" key="1">
    <citation type="submission" date="2016-10" db="EMBL/GenBank/DDBJ databases">
        <title>Systematic genetic and metabolomic analysis of Xenorhabdus and Photorhabdus spp., highlights the requirements for a dual symbiotic and pathogenic life style.</title>
        <authorList>
            <person name="Tobias N.J."/>
            <person name="Wolff H."/>
            <person name="Djahanschiri B."/>
            <person name="Pidot S.J."/>
            <person name="Stinear T.P."/>
            <person name="Ebersberger I."/>
            <person name="Bode H.B."/>
        </authorList>
    </citation>
    <scope>NUCLEOTIDE SEQUENCE [LARGE SCALE GENOMIC DNA]</scope>
    <source>
        <strain evidence="3 4">DSM 22392</strain>
    </source>
</reference>
<keyword evidence="2" id="KW-0573">Peptidoglycan synthesis</keyword>
<dbReference type="HAMAP" id="MF_01139">
    <property type="entry name" value="ISPT"/>
    <property type="match status" value="1"/>
</dbReference>
<protein>
    <recommendedName>
        <fullName evidence="2">Ditrans,polycis-undecaprenyl-diphosphate synthase ((2E,6E)-farnesyl-diphosphate specific)</fullName>
        <ecNumber evidence="2">2.5.1.31</ecNumber>
    </recommendedName>
    <alternativeName>
        <fullName evidence="2">Ditrans,polycis-undecaprenylcistransferase</fullName>
    </alternativeName>
    <alternativeName>
        <fullName evidence="2">Undecaprenyl diphosphate synthase</fullName>
        <shortName evidence="2">UDS</shortName>
    </alternativeName>
    <alternativeName>
        <fullName evidence="2">Undecaprenyl pyrophosphate synthase</fullName>
        <shortName evidence="2">UPP synthase</shortName>
    </alternativeName>
</protein>
<dbReference type="OrthoDB" id="4191603at2"/>
<keyword evidence="2" id="KW-0961">Cell wall biogenesis/degradation</keyword>
<dbReference type="PANTHER" id="PTHR10291">
    <property type="entry name" value="DEHYDRODOLICHYL DIPHOSPHATE SYNTHASE FAMILY MEMBER"/>
    <property type="match status" value="1"/>
</dbReference>
<feature type="active site" evidence="2">
    <location>
        <position position="22"/>
    </location>
</feature>
<feature type="binding site" evidence="2">
    <location>
        <position position="22"/>
    </location>
    <ligand>
        <name>Mg(2+)</name>
        <dbReference type="ChEBI" id="CHEBI:18420"/>
    </ligand>
</feature>
<name>A0A1Y2SDF2_9GAMM</name>
<dbReference type="NCBIfam" id="NF011405">
    <property type="entry name" value="PRK14830.1"/>
    <property type="match status" value="1"/>
</dbReference>
<comment type="catalytic activity">
    <reaction evidence="2">
        <text>8 isopentenyl diphosphate + (2E,6E)-farnesyl diphosphate = di-trans,octa-cis-undecaprenyl diphosphate + 8 diphosphate</text>
        <dbReference type="Rhea" id="RHEA:27551"/>
        <dbReference type="ChEBI" id="CHEBI:33019"/>
        <dbReference type="ChEBI" id="CHEBI:58405"/>
        <dbReference type="ChEBI" id="CHEBI:128769"/>
        <dbReference type="ChEBI" id="CHEBI:175763"/>
        <dbReference type="EC" id="2.5.1.31"/>
    </reaction>
</comment>
<sequence>MIPPNDSDSSPTLPRHVAIIMDGNGRWAKQRGKLRVFGHRAGIKAVRSAVSFSVKHNIESLTLYAFSSENWNRPQQEVSSLMELFVFALDNEVKNLHKHNVKLSVIGDISRFGSRLQERIRRSVELTAGNTGLQLNIAANYGGRWDLLQSVKQIAEKIKANELAPEEITEATVGSFISVSQQPEVDLVIRTGGEHRISNFLLWQIAYAELYFTDILWPDFDETAFEGAINAFAKRERRFGGAIPDDAEVGS</sequence>
<evidence type="ECO:0000256" key="2">
    <source>
        <dbReference type="HAMAP-Rule" id="MF_01139"/>
    </source>
</evidence>
<dbReference type="EC" id="2.5.1.31" evidence="2"/>
<dbReference type="EMBL" id="MUBJ01000007">
    <property type="protein sequence ID" value="OTA16648.1"/>
    <property type="molecule type" value="Genomic_DNA"/>
</dbReference>
<feature type="binding site" evidence="2">
    <location>
        <begin position="196"/>
        <end position="198"/>
    </location>
    <ligand>
        <name>substrate</name>
    </ligand>
</feature>
<dbReference type="InterPro" id="IPR036424">
    <property type="entry name" value="UPP_synth-like_sf"/>
</dbReference>
<dbReference type="InterPro" id="IPR001441">
    <property type="entry name" value="UPP_synth-like"/>
</dbReference>
<organism evidence="3 4">
    <name type="scientific">Xenorhabdus vietnamensis</name>
    <dbReference type="NCBI Taxonomy" id="351656"/>
    <lineage>
        <taxon>Bacteria</taxon>
        <taxon>Pseudomonadati</taxon>
        <taxon>Pseudomonadota</taxon>
        <taxon>Gammaproteobacteria</taxon>
        <taxon>Enterobacterales</taxon>
        <taxon>Morganellaceae</taxon>
        <taxon>Xenorhabdus</taxon>
    </lineage>
</organism>
<dbReference type="GO" id="GO:0008834">
    <property type="term" value="F:ditrans,polycis-undecaprenyl-diphosphate synthase [(2E,6E)-farnesyl-diphosphate specific] activity"/>
    <property type="evidence" value="ECO:0007669"/>
    <property type="project" value="UniProtKB-UniRule"/>
</dbReference>
<accession>A0A1Y2SDF2</accession>
<feature type="binding site" evidence="2">
    <location>
        <position position="73"/>
    </location>
    <ligand>
        <name>substrate</name>
    </ligand>
</feature>
<feature type="binding site" evidence="2">
    <location>
        <position position="190"/>
    </location>
    <ligand>
        <name>substrate</name>
    </ligand>
</feature>
<dbReference type="Pfam" id="PF01255">
    <property type="entry name" value="Prenyltransf"/>
    <property type="match status" value="1"/>
</dbReference>
<feature type="binding site" evidence="2">
    <location>
        <position position="39"/>
    </location>
    <ligand>
        <name>substrate</name>
    </ligand>
</feature>
<comment type="subunit">
    <text evidence="2">Homodimer.</text>
</comment>
<dbReference type="Gene3D" id="3.40.1180.10">
    <property type="entry name" value="Decaprenyl diphosphate synthase-like"/>
    <property type="match status" value="1"/>
</dbReference>
<keyword evidence="4" id="KW-1185">Reference proteome</keyword>
<dbReference type="Proteomes" id="UP000194350">
    <property type="component" value="Unassembled WGS sequence"/>
</dbReference>
<evidence type="ECO:0000256" key="1">
    <source>
        <dbReference type="ARBA" id="ARBA00022679"/>
    </source>
</evidence>
<feature type="binding site" evidence="2">
    <location>
        <position position="195"/>
    </location>
    <ligand>
        <name>Mg(2+)</name>
        <dbReference type="ChEBI" id="CHEBI:18420"/>
    </ligand>
</feature>
<evidence type="ECO:0000313" key="3">
    <source>
        <dbReference type="EMBL" id="OTA16648.1"/>
    </source>
</evidence>
<dbReference type="GO" id="GO:0071555">
    <property type="term" value="P:cell wall organization"/>
    <property type="evidence" value="ECO:0007669"/>
    <property type="project" value="UniProtKB-KW"/>
</dbReference>
<dbReference type="GO" id="GO:0008360">
    <property type="term" value="P:regulation of cell shape"/>
    <property type="evidence" value="ECO:0007669"/>
    <property type="project" value="UniProtKB-KW"/>
</dbReference>
<feature type="binding site" evidence="2">
    <location>
        <position position="35"/>
    </location>
    <ligand>
        <name>substrate</name>
    </ligand>
</feature>
<keyword evidence="1 2" id="KW-0808">Transferase</keyword>
<dbReference type="STRING" id="351656.Xvie_01735"/>
<dbReference type="GO" id="GO:0009252">
    <property type="term" value="P:peptidoglycan biosynthetic process"/>
    <property type="evidence" value="ECO:0007669"/>
    <property type="project" value="UniProtKB-UniRule"/>
</dbReference>
<dbReference type="PROSITE" id="PS01066">
    <property type="entry name" value="UPP_SYNTHASE"/>
    <property type="match status" value="1"/>
</dbReference>
<evidence type="ECO:0000313" key="4">
    <source>
        <dbReference type="Proteomes" id="UP000194350"/>
    </source>
</evidence>
<proteinExistence type="inferred from homology"/>
<gene>
    <name evidence="2" type="primary">uppS</name>
    <name evidence="3" type="ORF">Xvie_01735</name>
</gene>
<feature type="binding site" evidence="2">
    <location>
        <position position="27"/>
    </location>
    <ligand>
        <name>substrate</name>
    </ligand>
</feature>
<dbReference type="InterPro" id="IPR018520">
    <property type="entry name" value="UPP_synth-like_CS"/>
</dbReference>
<feature type="binding site" evidence="2">
    <location>
        <begin position="67"/>
        <end position="69"/>
    </location>
    <ligand>
        <name>substrate</name>
    </ligand>
</feature>
<dbReference type="NCBIfam" id="TIGR00055">
    <property type="entry name" value="uppS"/>
    <property type="match status" value="1"/>
</dbReference>
<comment type="caution">
    <text evidence="3">The sequence shown here is derived from an EMBL/GenBank/DDBJ whole genome shotgun (WGS) entry which is preliminary data.</text>
</comment>
<feature type="binding site" evidence="2">
    <location>
        <position position="71"/>
    </location>
    <ligand>
        <name>substrate</name>
    </ligand>
</feature>
<dbReference type="GO" id="GO:0000287">
    <property type="term" value="F:magnesium ion binding"/>
    <property type="evidence" value="ECO:0007669"/>
    <property type="project" value="UniProtKB-UniRule"/>
</dbReference>
<feature type="active site" description="Proton acceptor" evidence="2">
    <location>
        <position position="70"/>
    </location>
</feature>
<comment type="function">
    <text evidence="2">Catalyzes the sequential condensation of isopentenyl diphosphate (IPP) with (2E,6E)-farnesyl diphosphate (E,E-FPP) to yield (2Z,6Z,10Z,14Z,18Z,22Z,26Z,30Z,34E,38E)-undecaprenyl diphosphate (di-trans,octa-cis-UPP). UPP is the precursor of glycosyl carrier lipid in the biosynthesis of bacterial cell wall polysaccharide components such as peptidoglycan and lipopolysaccharide.</text>
</comment>
<keyword evidence="2" id="KW-0460">Magnesium</keyword>
<dbReference type="CDD" id="cd00475">
    <property type="entry name" value="Cis_IPPS"/>
    <property type="match status" value="1"/>
</dbReference>
<dbReference type="AlphaFoldDB" id="A0A1Y2SDF2"/>
<feature type="binding site" evidence="2">
    <location>
        <position position="209"/>
    </location>
    <ligand>
        <name>Mg(2+)</name>
        <dbReference type="ChEBI" id="CHEBI:18420"/>
    </ligand>
</feature>
<dbReference type="FunFam" id="3.40.1180.10:FF:000001">
    <property type="entry name" value="(2E,6E)-farnesyl-diphosphate-specific ditrans,polycis-undecaprenyl-diphosphate synthase"/>
    <property type="match status" value="1"/>
</dbReference>
<dbReference type="SUPFAM" id="SSF64005">
    <property type="entry name" value="Undecaprenyl diphosphate synthase"/>
    <property type="match status" value="1"/>
</dbReference>
<comment type="cofactor">
    <cofactor evidence="2">
        <name>Mg(2+)</name>
        <dbReference type="ChEBI" id="CHEBI:18420"/>
    </cofactor>
    <text evidence="2">Binds 2 magnesium ions per subunit.</text>
</comment>
<keyword evidence="2" id="KW-0133">Cell shape</keyword>
<dbReference type="GO" id="GO:0016094">
    <property type="term" value="P:polyprenol biosynthetic process"/>
    <property type="evidence" value="ECO:0007669"/>
    <property type="project" value="TreeGrafter"/>
</dbReference>
<dbReference type="PANTHER" id="PTHR10291:SF0">
    <property type="entry name" value="DEHYDRODOLICHYL DIPHOSPHATE SYNTHASE 2"/>
    <property type="match status" value="1"/>
</dbReference>
<keyword evidence="2" id="KW-0479">Metal-binding</keyword>
<comment type="similarity">
    <text evidence="2">Belongs to the UPP synthase family.</text>
</comment>
<dbReference type="NCBIfam" id="NF007596">
    <property type="entry name" value="PRK10240.1"/>
    <property type="match status" value="1"/>
</dbReference>
<dbReference type="GO" id="GO:0005829">
    <property type="term" value="C:cytosol"/>
    <property type="evidence" value="ECO:0007669"/>
    <property type="project" value="TreeGrafter"/>
</dbReference>
<feature type="binding site" evidence="2">
    <location>
        <begin position="23"/>
        <end position="26"/>
    </location>
    <ligand>
        <name>substrate</name>
    </ligand>
</feature>